<proteinExistence type="predicted"/>
<dbReference type="PANTHER" id="PTHR43788:SF8">
    <property type="entry name" value="DNA-BINDING PROTEIN SMUBP-2"/>
    <property type="match status" value="1"/>
</dbReference>
<keyword evidence="2" id="KW-0378">Hydrolase</keyword>
<gene>
    <name evidence="7" type="ORF">Cob_v005834</name>
</gene>
<reference evidence="8" key="2">
    <citation type="journal article" date="2019" name="Mol. Plant Microbe Interact.">
        <title>Genome sequence resources for four phytopathogenic fungi from the Colletotrichum orbiculare species complex.</title>
        <authorList>
            <person name="Gan P."/>
            <person name="Tsushima A."/>
            <person name="Narusaka M."/>
            <person name="Narusaka Y."/>
            <person name="Takano Y."/>
            <person name="Kubo Y."/>
            <person name="Shirasu K."/>
        </authorList>
    </citation>
    <scope>GENOME REANNOTATION</scope>
    <source>
        <strain evidence="8">104-T / ATCC 96160 / CBS 514.97 / LARS 414 / MAFF 240422</strain>
    </source>
</reference>
<protein>
    <recommendedName>
        <fullName evidence="6">DNA2/NAM7 helicase-like C-terminal domain-containing protein</fullName>
    </recommendedName>
</protein>
<dbReference type="PANTHER" id="PTHR43788">
    <property type="entry name" value="DNA2/NAM7 HELICASE FAMILY MEMBER"/>
    <property type="match status" value="1"/>
</dbReference>
<feature type="region of interest" description="Disordered" evidence="5">
    <location>
        <begin position="785"/>
        <end position="805"/>
    </location>
</feature>
<dbReference type="Gene3D" id="3.40.50.300">
    <property type="entry name" value="P-loop containing nucleotide triphosphate hydrolases"/>
    <property type="match status" value="2"/>
</dbReference>
<dbReference type="SUPFAM" id="SSF52540">
    <property type="entry name" value="P-loop containing nucleoside triphosphate hydrolases"/>
    <property type="match status" value="1"/>
</dbReference>
<evidence type="ECO:0000256" key="5">
    <source>
        <dbReference type="SAM" id="MobiDB-lite"/>
    </source>
</evidence>
<dbReference type="GO" id="GO:0016787">
    <property type="term" value="F:hydrolase activity"/>
    <property type="evidence" value="ECO:0007669"/>
    <property type="project" value="UniProtKB-KW"/>
</dbReference>
<evidence type="ECO:0000256" key="4">
    <source>
        <dbReference type="ARBA" id="ARBA00022840"/>
    </source>
</evidence>
<reference evidence="8" key="1">
    <citation type="journal article" date="2013" name="New Phytol.">
        <title>Comparative genomic and transcriptomic analyses reveal the hemibiotrophic stage shift of Colletotrichum fungi.</title>
        <authorList>
            <person name="Gan P."/>
            <person name="Ikeda K."/>
            <person name="Irieda H."/>
            <person name="Narusaka M."/>
            <person name="O'Connell R.J."/>
            <person name="Narusaka Y."/>
            <person name="Takano Y."/>
            <person name="Kubo Y."/>
            <person name="Shirasu K."/>
        </authorList>
    </citation>
    <scope>NUCLEOTIDE SEQUENCE [LARGE SCALE GENOMIC DNA]</scope>
    <source>
        <strain evidence="8">104-T / ATCC 96160 / CBS 514.97 / LARS 414 / MAFF 240422</strain>
    </source>
</reference>
<sequence length="1010" mass="111375">MCLLTFGDTVKSYLRSGDGNDQLTACKFLERRYMEIGDDILRLNKQFTREEILQSPSFKAAVSSVLPDDVSEQIATEVKECIFKLLRLDASKGFSKKLVTRLAFTSLCVPKEERQYKEATCEVPMSWTAMRTLPPVGADIKYDYFVACVPDQPNSLRKANVPVDTNLPKMGSTADVQSLCDSPTLEHNVTISAVPSEATTSMEMRAISDMALADADSNKGIRWAYSQKFDTSFIPAEHGLRSVNFHTRFPEVGRLCFQNTEGPQRELLDALKNVPCGIAFYTGGPGSGKSTFAGRVAVAAVSGTSAKRERVIWTLHTNALCDDAALSLLEKMPEDNSKRVGRLHLWRIIRDALVFCRLGNHAESLLSGPKQDVVSQHIHGAETVAQRGRTKNISEHSVAHVVVKLAMLKGTFPDFWKHKPGNRKWEAACRLMFSEAVNCFDILVGTPYAVGELGEKLSSVSKTASNIAREVWDATLLVIDEAGCIPEAQWWIPLSAFPNAMVLSMGDIKQFRPGSESVTLMQDNYHADHPVQWTAVFGEQRTVSILERAQACGQVPVHLSSNRRNRGHIALWASTQMYHGKMDIVYPLESDAGATMYQKFIDTILVGKRHGQSTNSAIFDVPQNEAVRQGKDVLNPGNRKCALWIAEQAFQYSLPNLGSPGKLPEIMIVTPYSAQMLAYRDEISRMTASGVLECNVTARTIDNSMSSEADLVIFDVVRSGNVSAFINNRERMAVATTRARGGAITLMNYSALPKRRGNSSGNRPFNDYNGGKPALSVATTNTIHMPSRPLETTNTNIGRGVARQGRPLFGSGMTSRASLDNLDNMASFSLADRKVLDAKRLFFVQRGKKLRFHPLQNIEGPLAHARTVPGASVFHVSHVSHVVGNKPIKDYYGPQTVLVMGIFGFVLEGQGYALLHFPVSHARLLLRNIVIPDYVRAASLGCVLLYIGSEVLVDGKAVKLGAGLDNEQLAVKVEIPDEMKQAQLWLLHLWLQVQVGHAIRMEPLDESPDM</sequence>
<dbReference type="GO" id="GO:0005524">
    <property type="term" value="F:ATP binding"/>
    <property type="evidence" value="ECO:0007669"/>
    <property type="project" value="UniProtKB-KW"/>
</dbReference>
<dbReference type="OrthoDB" id="6513042at2759"/>
<dbReference type="Pfam" id="PF13087">
    <property type="entry name" value="AAA_12"/>
    <property type="match status" value="1"/>
</dbReference>
<keyword evidence="8" id="KW-1185">Reference proteome</keyword>
<dbReference type="InterPro" id="IPR041679">
    <property type="entry name" value="DNA2/NAM7-like_C"/>
</dbReference>
<dbReference type="EMBL" id="AMCV02000015">
    <property type="protein sequence ID" value="TDZ20993.1"/>
    <property type="molecule type" value="Genomic_DNA"/>
</dbReference>
<evidence type="ECO:0000259" key="6">
    <source>
        <dbReference type="Pfam" id="PF13087"/>
    </source>
</evidence>
<dbReference type="GO" id="GO:0043139">
    <property type="term" value="F:5'-3' DNA helicase activity"/>
    <property type="evidence" value="ECO:0007669"/>
    <property type="project" value="TreeGrafter"/>
</dbReference>
<dbReference type="InterPro" id="IPR027417">
    <property type="entry name" value="P-loop_NTPase"/>
</dbReference>
<dbReference type="AlphaFoldDB" id="A0A484FST9"/>
<evidence type="ECO:0000256" key="3">
    <source>
        <dbReference type="ARBA" id="ARBA00022806"/>
    </source>
</evidence>
<dbReference type="InterPro" id="IPR050534">
    <property type="entry name" value="Coronavir_polyprotein_1ab"/>
</dbReference>
<keyword evidence="3" id="KW-0347">Helicase</keyword>
<evidence type="ECO:0000313" key="7">
    <source>
        <dbReference type="EMBL" id="TDZ20993.1"/>
    </source>
</evidence>
<feature type="compositionally biased region" description="Polar residues" evidence="5">
    <location>
        <begin position="785"/>
        <end position="797"/>
    </location>
</feature>
<dbReference type="Proteomes" id="UP000014480">
    <property type="component" value="Unassembled WGS sequence"/>
</dbReference>
<keyword evidence="4" id="KW-0067">ATP-binding</keyword>
<accession>A0A484FST9</accession>
<keyword evidence="1" id="KW-0547">Nucleotide-binding</keyword>
<evidence type="ECO:0000256" key="1">
    <source>
        <dbReference type="ARBA" id="ARBA00022741"/>
    </source>
</evidence>
<organism evidence="7 8">
    <name type="scientific">Colletotrichum orbiculare (strain 104-T / ATCC 96160 / CBS 514.97 / LARS 414 / MAFF 240422)</name>
    <name type="common">Cucumber anthracnose fungus</name>
    <name type="synonym">Colletotrichum lagenarium</name>
    <dbReference type="NCBI Taxonomy" id="1213857"/>
    <lineage>
        <taxon>Eukaryota</taxon>
        <taxon>Fungi</taxon>
        <taxon>Dikarya</taxon>
        <taxon>Ascomycota</taxon>
        <taxon>Pezizomycotina</taxon>
        <taxon>Sordariomycetes</taxon>
        <taxon>Hypocreomycetidae</taxon>
        <taxon>Glomerellales</taxon>
        <taxon>Glomerellaceae</taxon>
        <taxon>Colletotrichum</taxon>
        <taxon>Colletotrichum orbiculare species complex</taxon>
    </lineage>
</organism>
<evidence type="ECO:0000313" key="8">
    <source>
        <dbReference type="Proteomes" id="UP000014480"/>
    </source>
</evidence>
<dbReference type="STRING" id="1213857.A0A484FST9"/>
<name>A0A484FST9_COLOR</name>
<comment type="caution">
    <text evidence="7">The sequence shown here is derived from an EMBL/GenBank/DDBJ whole genome shotgun (WGS) entry which is preliminary data.</text>
</comment>
<evidence type="ECO:0000256" key="2">
    <source>
        <dbReference type="ARBA" id="ARBA00022801"/>
    </source>
</evidence>
<feature type="domain" description="DNA2/NAM7 helicase-like C-terminal" evidence="6">
    <location>
        <begin position="543"/>
        <end position="745"/>
    </location>
</feature>